<reference evidence="1 2" key="1">
    <citation type="submission" date="2015-09" db="EMBL/GenBank/DDBJ databases">
        <title>Genome sequence, genome mining and natural product profiling of a biocontrol bacterium Streptomyces malaysiensis F913.</title>
        <authorList>
            <person name="Xu Y."/>
            <person name="Wei J."/>
            <person name="Xie J."/>
            <person name="Li T."/>
            <person name="Zhou Z."/>
        </authorList>
    </citation>
    <scope>NUCLEOTIDE SEQUENCE [LARGE SCALE GENOMIC DNA]</scope>
    <source>
        <strain evidence="1 2">F913</strain>
    </source>
</reference>
<keyword evidence="2" id="KW-1185">Reference proteome</keyword>
<proteinExistence type="predicted"/>
<comment type="caution">
    <text evidence="1">The sequence shown here is derived from an EMBL/GenBank/DDBJ whole genome shotgun (WGS) entry which is preliminary data.</text>
</comment>
<name>A0A2J7ZAF0_STRMQ</name>
<evidence type="ECO:0000313" key="2">
    <source>
        <dbReference type="Proteomes" id="UP000236520"/>
    </source>
</evidence>
<accession>A0A2J7ZAF0</accession>
<dbReference type="EMBL" id="LJIW01000001">
    <property type="protein sequence ID" value="PNG97179.1"/>
    <property type="molecule type" value="Genomic_DNA"/>
</dbReference>
<dbReference type="RefSeq" id="WP_102934563.1">
    <property type="nucleotide sequence ID" value="NZ_LJIW01000001.1"/>
</dbReference>
<evidence type="ECO:0008006" key="3">
    <source>
        <dbReference type="Google" id="ProtNLM"/>
    </source>
</evidence>
<evidence type="ECO:0000313" key="1">
    <source>
        <dbReference type="EMBL" id="PNG97179.1"/>
    </source>
</evidence>
<protein>
    <recommendedName>
        <fullName evidence="3">K structural protein</fullName>
    </recommendedName>
</protein>
<dbReference type="Proteomes" id="UP000236520">
    <property type="component" value="Unassembled WGS sequence"/>
</dbReference>
<organism evidence="1 2">
    <name type="scientific">Streptomyces malaysiensis</name>
    <dbReference type="NCBI Taxonomy" id="92644"/>
    <lineage>
        <taxon>Bacteria</taxon>
        <taxon>Bacillati</taxon>
        <taxon>Actinomycetota</taxon>
        <taxon>Actinomycetes</taxon>
        <taxon>Kitasatosporales</taxon>
        <taxon>Streptomycetaceae</taxon>
        <taxon>Streptomyces</taxon>
        <taxon>Streptomyces violaceusniger group</taxon>
    </lineage>
</organism>
<gene>
    <name evidence="1" type="ORF">SMF913_13204</name>
</gene>
<dbReference type="AlphaFoldDB" id="A0A2J7ZAF0"/>
<sequence length="138" mass="14843">MSIQPVSKSEQFTANREWLAALHGTDSVDTITLDLPLFTEGVHYQCGDGCEPYGRVFSGVPVGKVAESGLYGPYDPEAHCGRQVLRGFVIAEAPFAPGQTRVPAALLWHGAVKASKVPGGIDVSQLVWHPRAGQIRFV</sequence>